<proteinExistence type="inferred from homology"/>
<dbReference type="InterPro" id="IPR028889">
    <property type="entry name" value="USP"/>
</dbReference>
<dbReference type="Pfam" id="PF02148">
    <property type="entry name" value="zf-UBP"/>
    <property type="match status" value="1"/>
</dbReference>
<organism evidence="9 10">
    <name type="scientific">Digitaria exilis</name>
    <dbReference type="NCBI Taxonomy" id="1010633"/>
    <lineage>
        <taxon>Eukaryota</taxon>
        <taxon>Viridiplantae</taxon>
        <taxon>Streptophyta</taxon>
        <taxon>Embryophyta</taxon>
        <taxon>Tracheophyta</taxon>
        <taxon>Spermatophyta</taxon>
        <taxon>Magnoliopsida</taxon>
        <taxon>Liliopsida</taxon>
        <taxon>Poales</taxon>
        <taxon>Poaceae</taxon>
        <taxon>PACMAD clade</taxon>
        <taxon>Panicoideae</taxon>
        <taxon>Panicodae</taxon>
        <taxon>Paniceae</taxon>
        <taxon>Anthephorinae</taxon>
        <taxon>Digitaria</taxon>
    </lineage>
</organism>
<feature type="region of interest" description="Disordered" evidence="6">
    <location>
        <begin position="567"/>
        <end position="601"/>
    </location>
</feature>
<dbReference type="Gene3D" id="3.90.70.10">
    <property type="entry name" value="Cysteine proteinases"/>
    <property type="match status" value="2"/>
</dbReference>
<feature type="compositionally biased region" description="Polar residues" evidence="6">
    <location>
        <begin position="473"/>
        <end position="492"/>
    </location>
</feature>
<dbReference type="Pfam" id="PF00443">
    <property type="entry name" value="UCH"/>
    <property type="match status" value="1"/>
</dbReference>
<evidence type="ECO:0000256" key="2">
    <source>
        <dbReference type="ARBA" id="ARBA00022723"/>
    </source>
</evidence>
<feature type="region of interest" description="Disordered" evidence="6">
    <location>
        <begin position="627"/>
        <end position="652"/>
    </location>
</feature>
<dbReference type="PROSITE" id="PS50235">
    <property type="entry name" value="USP_3"/>
    <property type="match status" value="1"/>
</dbReference>
<reference evidence="9" key="1">
    <citation type="submission" date="2020-07" db="EMBL/GenBank/DDBJ databases">
        <title>Genome sequence and genetic diversity analysis of an under-domesticated orphan crop, white fonio (Digitaria exilis).</title>
        <authorList>
            <person name="Bennetzen J.L."/>
            <person name="Chen S."/>
            <person name="Ma X."/>
            <person name="Wang X."/>
            <person name="Yssel A.E.J."/>
            <person name="Chaluvadi S.R."/>
            <person name="Johnson M."/>
            <person name="Gangashetty P."/>
            <person name="Hamidou F."/>
            <person name="Sanogo M.D."/>
            <person name="Zwaenepoel A."/>
            <person name="Wallace J."/>
            <person name="Van De Peer Y."/>
            <person name="Van Deynze A."/>
        </authorList>
    </citation>
    <scope>NUCLEOTIDE SEQUENCE</scope>
    <source>
        <tissue evidence="9">Leaves</tissue>
    </source>
</reference>
<dbReference type="InterPro" id="IPR050164">
    <property type="entry name" value="Peptidase_C19"/>
</dbReference>
<evidence type="ECO:0000256" key="5">
    <source>
        <dbReference type="PROSITE-ProRule" id="PRU00502"/>
    </source>
</evidence>
<dbReference type="InterPro" id="IPR018200">
    <property type="entry name" value="USP_CS"/>
</dbReference>
<dbReference type="AlphaFoldDB" id="A0A835BCQ2"/>
<dbReference type="SUPFAM" id="SSF57850">
    <property type="entry name" value="RING/U-box"/>
    <property type="match status" value="1"/>
</dbReference>
<dbReference type="Proteomes" id="UP000636709">
    <property type="component" value="Unassembled WGS sequence"/>
</dbReference>
<dbReference type="PANTHER" id="PTHR24006">
    <property type="entry name" value="UBIQUITIN CARBOXYL-TERMINAL HYDROLASE"/>
    <property type="match status" value="1"/>
</dbReference>
<dbReference type="Gene3D" id="3.30.40.10">
    <property type="entry name" value="Zinc/RING finger domain, C3HC4 (zinc finger)"/>
    <property type="match status" value="1"/>
</dbReference>
<feature type="domain" description="USP" evidence="7">
    <location>
        <begin position="281"/>
        <end position="1114"/>
    </location>
</feature>
<evidence type="ECO:0000259" key="7">
    <source>
        <dbReference type="PROSITE" id="PS50235"/>
    </source>
</evidence>
<dbReference type="PROSITE" id="PS00972">
    <property type="entry name" value="USP_1"/>
    <property type="match status" value="1"/>
</dbReference>
<dbReference type="EMBL" id="JACEFO010001901">
    <property type="protein sequence ID" value="KAF8694930.1"/>
    <property type="molecule type" value="Genomic_DNA"/>
</dbReference>
<dbReference type="FunFam" id="3.30.40.10:FF:000606">
    <property type="entry name" value="Ubiquitinyl hydrolase 1"/>
    <property type="match status" value="1"/>
</dbReference>
<dbReference type="InterPro" id="IPR038765">
    <property type="entry name" value="Papain-like_cys_pep_sf"/>
</dbReference>
<keyword evidence="10" id="KW-1185">Reference proteome</keyword>
<evidence type="ECO:0000256" key="3">
    <source>
        <dbReference type="ARBA" id="ARBA00022771"/>
    </source>
</evidence>
<dbReference type="OrthoDB" id="2020758at2759"/>
<feature type="domain" description="UBP-type" evidence="8">
    <location>
        <begin position="114"/>
        <end position="262"/>
    </location>
</feature>
<feature type="compositionally biased region" description="Basic residues" evidence="6">
    <location>
        <begin position="448"/>
        <end position="464"/>
    </location>
</feature>
<evidence type="ECO:0000259" key="8">
    <source>
        <dbReference type="PROSITE" id="PS50271"/>
    </source>
</evidence>
<dbReference type="InterPro" id="IPR001607">
    <property type="entry name" value="Znf_UBP"/>
</dbReference>
<accession>A0A835BCQ2</accession>
<feature type="region of interest" description="Disordered" evidence="6">
    <location>
        <begin position="427"/>
        <end position="529"/>
    </location>
</feature>
<dbReference type="SUPFAM" id="SSF54001">
    <property type="entry name" value="Cysteine proteinases"/>
    <property type="match status" value="1"/>
</dbReference>
<dbReference type="GO" id="GO:0004843">
    <property type="term" value="F:cysteine-type deubiquitinase activity"/>
    <property type="evidence" value="ECO:0007669"/>
    <property type="project" value="InterPro"/>
</dbReference>
<feature type="compositionally biased region" description="Basic residues" evidence="6">
    <location>
        <begin position="71"/>
        <end position="81"/>
    </location>
</feature>
<comment type="caution">
    <text evidence="9">The sequence shown here is derived from an EMBL/GenBank/DDBJ whole genome shotgun (WGS) entry which is preliminary data.</text>
</comment>
<keyword evidence="4" id="KW-0862">Zinc</keyword>
<dbReference type="GO" id="GO:0008270">
    <property type="term" value="F:zinc ion binding"/>
    <property type="evidence" value="ECO:0007669"/>
    <property type="project" value="UniProtKB-KW"/>
</dbReference>
<evidence type="ECO:0000256" key="1">
    <source>
        <dbReference type="ARBA" id="ARBA00009085"/>
    </source>
</evidence>
<dbReference type="PROSITE" id="PS50271">
    <property type="entry name" value="ZF_UBP"/>
    <property type="match status" value="1"/>
</dbReference>
<feature type="region of interest" description="Disordered" evidence="6">
    <location>
        <begin position="43"/>
        <end position="119"/>
    </location>
</feature>
<dbReference type="InterPro" id="IPR001394">
    <property type="entry name" value="Peptidase_C19_UCH"/>
</dbReference>
<feature type="region of interest" description="Disordered" evidence="6">
    <location>
        <begin position="145"/>
        <end position="175"/>
    </location>
</feature>
<evidence type="ECO:0000313" key="9">
    <source>
        <dbReference type="EMBL" id="KAF8694930.1"/>
    </source>
</evidence>
<dbReference type="GO" id="GO:0016579">
    <property type="term" value="P:protein deubiquitination"/>
    <property type="evidence" value="ECO:0007669"/>
    <property type="project" value="InterPro"/>
</dbReference>
<dbReference type="GO" id="GO:0005634">
    <property type="term" value="C:nucleus"/>
    <property type="evidence" value="ECO:0007669"/>
    <property type="project" value="TreeGrafter"/>
</dbReference>
<dbReference type="GO" id="GO:0005829">
    <property type="term" value="C:cytosol"/>
    <property type="evidence" value="ECO:0007669"/>
    <property type="project" value="TreeGrafter"/>
</dbReference>
<comment type="similarity">
    <text evidence="1">Belongs to the peptidase C19 family.</text>
</comment>
<evidence type="ECO:0000313" key="10">
    <source>
        <dbReference type="Proteomes" id="UP000636709"/>
    </source>
</evidence>
<dbReference type="FunFam" id="3.90.70.10:FF:000121">
    <property type="entry name" value="Ubiquitinyl hydrolase 1"/>
    <property type="match status" value="1"/>
</dbReference>
<evidence type="ECO:0000256" key="6">
    <source>
        <dbReference type="SAM" id="MobiDB-lite"/>
    </source>
</evidence>
<evidence type="ECO:0000256" key="4">
    <source>
        <dbReference type="ARBA" id="ARBA00022833"/>
    </source>
</evidence>
<keyword evidence="3 5" id="KW-0863">Zinc-finger</keyword>
<keyword evidence="2" id="KW-0479">Metal-binding</keyword>
<gene>
    <name evidence="9" type="ORF">HU200_038035</name>
</gene>
<feature type="compositionally biased region" description="Polar residues" evidence="6">
    <location>
        <begin position="511"/>
        <end position="529"/>
    </location>
</feature>
<sequence>MPGGGLNDKVFIGPLIDVESVTRVSEWAVKRLISIRSPEWAFKRPPSLPKGQAASGPANDECEQSYLLMGKKVKAKPRTPRKAQETSDVGPGDSASQDASHSVEEATASASGREHCGHYSRDSAHLDDVLLEILSSKHVASCEHCREDAPRKKGGAGGKEKGGKQKKKGGASKGAAAKAQAKAEKSDIWVCLDCGRHFCGGAVEDTKPYGHARRHAKQDRHWWAARYDDPTVAYCLSCEKEVPIEMPKLETVVTTAVDGKVLGAEDTDVLGLVNSHANVIKGLPNLGNTCFFNAVLQSLLALEKLRRKMLSPEVPTGALAMSLKKLFAETSPSNHAGGALSPKNLFSSICSKYPQFRGYQMQDSHELLRCFLDGLRTEETEARKLAEEASDSGVPTIVDSIFGGQLSSTVSSTECSHSSVKHDQFLDLSLPVPSRKPPTKSISSPPAKRTKQSIRDRNKSRRYGKIPARVSPSLESNKEWTQTLAERNNAQIPGSELEQVVSEKEPEPSVCSESCASVSNQEKNTTSNVEDSVSWLDYLADADETKSEILDSADSTEGGQIWESKDAAHGPLYPQDDALPKDQILGSEHSGENTDDAASSLQPVILLPYKEFGTGSNETDEVLENSQNSECSVPPPVISRVETSSQPADGGEVEQDDYVGFGDMFNEPEVTSGVNKEAGKAEDIDVMAWSSNSADDEVDDRNAPVSVEGCLALYTEPEVLSEPWLCEECTNAARLKTNKTKNVVEMMNGSNEIKDGEEMMAGGGGRQDGEKLVMSCSKEDIDQVMTTDGSKKDIDDCCDKVHSDMHLKEGGCADPAFSDPEQNCNGNFVDTENTIQRTGAVFTIDKTEQSNSQTDHKEQCVDLRRLELESSSLNKQQHNSDIQYNEGRDVNITAEATSAPLNCDSDSVSCSATKNLEAEHVGGAEEVVLSSLPSGAQKNLQNAKDNEDVITRNQGRRKRMKMVGKAQQVQDNQNKKKEDETKVFRAAMRRILISKAPPVLTINLNRFSQDSHGRYKKLKGHVRFKEMLDIQPFMDPRCKENNNTTYRLVSVVEHMGTMTGGHYVAYVRAAKIGGRQQQNRGSQSWFYASDGHVRETSLEDVLNCEAYILFYERVGD</sequence>
<dbReference type="PROSITE" id="PS00973">
    <property type="entry name" value="USP_2"/>
    <property type="match status" value="1"/>
</dbReference>
<name>A0A835BCQ2_9POAL</name>
<evidence type="ECO:0008006" key="11">
    <source>
        <dbReference type="Google" id="ProtNLM"/>
    </source>
</evidence>
<dbReference type="PANTHER" id="PTHR24006:SF781">
    <property type="entry name" value="LD34905P"/>
    <property type="match status" value="1"/>
</dbReference>
<protein>
    <recommendedName>
        <fullName evidence="11">Ubiquitinyl hydrolase 1</fullName>
    </recommendedName>
</protein>
<dbReference type="InterPro" id="IPR013083">
    <property type="entry name" value="Znf_RING/FYVE/PHD"/>
</dbReference>